<dbReference type="EMBL" id="RYZI01000001">
    <property type="protein sequence ID" value="RWA14996.1"/>
    <property type="molecule type" value="Genomic_DNA"/>
</dbReference>
<keyword evidence="2" id="KW-1185">Reference proteome</keyword>
<accession>A0A439DKU0</accession>
<gene>
    <name evidence="1" type="ORF">EKO27_g83</name>
</gene>
<evidence type="ECO:0000313" key="2">
    <source>
        <dbReference type="Proteomes" id="UP000286045"/>
    </source>
</evidence>
<organism evidence="1 2">
    <name type="scientific">Xylaria grammica</name>
    <dbReference type="NCBI Taxonomy" id="363999"/>
    <lineage>
        <taxon>Eukaryota</taxon>
        <taxon>Fungi</taxon>
        <taxon>Dikarya</taxon>
        <taxon>Ascomycota</taxon>
        <taxon>Pezizomycotina</taxon>
        <taxon>Sordariomycetes</taxon>
        <taxon>Xylariomycetidae</taxon>
        <taxon>Xylariales</taxon>
        <taxon>Xylariaceae</taxon>
        <taxon>Xylaria</taxon>
    </lineage>
</organism>
<sequence length="131" mass="15177">MSLLYVETNELKPYWTLGIVVTGANYDVDSFYAFVFSPDDDDDDKPEDCAPAEVGCRAEPLNESIRPRALFELCPWVNFPDSETNIQKWLIHQKWNMAKKTARVEWDEIMAIGADLHLSPDELKLYREAYE</sequence>
<evidence type="ECO:0000313" key="1">
    <source>
        <dbReference type="EMBL" id="RWA14996.1"/>
    </source>
</evidence>
<dbReference type="Proteomes" id="UP000286045">
    <property type="component" value="Unassembled WGS sequence"/>
</dbReference>
<reference evidence="1 2" key="1">
    <citation type="submission" date="2018-12" db="EMBL/GenBank/DDBJ databases">
        <title>Draft genome sequence of Xylaria grammica IHI A82.</title>
        <authorList>
            <person name="Buettner E."/>
            <person name="Kellner H."/>
        </authorList>
    </citation>
    <scope>NUCLEOTIDE SEQUENCE [LARGE SCALE GENOMIC DNA]</scope>
    <source>
        <strain evidence="1 2">IHI A82</strain>
    </source>
</reference>
<dbReference type="AlphaFoldDB" id="A0A439DKU0"/>
<protein>
    <submittedName>
        <fullName evidence="1">Uncharacterized protein</fullName>
    </submittedName>
</protein>
<proteinExistence type="predicted"/>
<name>A0A439DKU0_9PEZI</name>
<comment type="caution">
    <text evidence="1">The sequence shown here is derived from an EMBL/GenBank/DDBJ whole genome shotgun (WGS) entry which is preliminary data.</text>
</comment>